<gene>
    <name evidence="2" type="ORF">SKAU_G00122270</name>
</gene>
<feature type="region of interest" description="Disordered" evidence="1">
    <location>
        <begin position="1"/>
        <end position="45"/>
    </location>
</feature>
<dbReference type="EMBL" id="JAINUF010000004">
    <property type="protein sequence ID" value="KAJ8363396.1"/>
    <property type="molecule type" value="Genomic_DNA"/>
</dbReference>
<protein>
    <submittedName>
        <fullName evidence="2">Uncharacterized protein</fullName>
    </submittedName>
</protein>
<organism evidence="2 3">
    <name type="scientific">Synaphobranchus kaupii</name>
    <name type="common">Kaup's arrowtooth eel</name>
    <dbReference type="NCBI Taxonomy" id="118154"/>
    <lineage>
        <taxon>Eukaryota</taxon>
        <taxon>Metazoa</taxon>
        <taxon>Chordata</taxon>
        <taxon>Craniata</taxon>
        <taxon>Vertebrata</taxon>
        <taxon>Euteleostomi</taxon>
        <taxon>Actinopterygii</taxon>
        <taxon>Neopterygii</taxon>
        <taxon>Teleostei</taxon>
        <taxon>Anguilliformes</taxon>
        <taxon>Synaphobranchidae</taxon>
        <taxon>Synaphobranchus</taxon>
    </lineage>
</organism>
<sequence>MWEEDDKRGGNYQQDVQSEIAKVPARPRAGSQRGGGGGEARRGEAGWVREQVCRAALRSLLPICVPVCVPPVCRLRLRSANSTQI</sequence>
<evidence type="ECO:0000313" key="2">
    <source>
        <dbReference type="EMBL" id="KAJ8363396.1"/>
    </source>
</evidence>
<comment type="caution">
    <text evidence="2">The sequence shown here is derived from an EMBL/GenBank/DDBJ whole genome shotgun (WGS) entry which is preliminary data.</text>
</comment>
<keyword evidence="3" id="KW-1185">Reference proteome</keyword>
<dbReference type="Proteomes" id="UP001152622">
    <property type="component" value="Chromosome 4"/>
</dbReference>
<evidence type="ECO:0000313" key="3">
    <source>
        <dbReference type="Proteomes" id="UP001152622"/>
    </source>
</evidence>
<evidence type="ECO:0000256" key="1">
    <source>
        <dbReference type="SAM" id="MobiDB-lite"/>
    </source>
</evidence>
<reference evidence="2" key="1">
    <citation type="journal article" date="2023" name="Science">
        <title>Genome structures resolve the early diversification of teleost fishes.</title>
        <authorList>
            <person name="Parey E."/>
            <person name="Louis A."/>
            <person name="Montfort J."/>
            <person name="Bouchez O."/>
            <person name="Roques C."/>
            <person name="Iampietro C."/>
            <person name="Lluch J."/>
            <person name="Castinel A."/>
            <person name="Donnadieu C."/>
            <person name="Desvignes T."/>
            <person name="Floi Bucao C."/>
            <person name="Jouanno E."/>
            <person name="Wen M."/>
            <person name="Mejri S."/>
            <person name="Dirks R."/>
            <person name="Jansen H."/>
            <person name="Henkel C."/>
            <person name="Chen W.J."/>
            <person name="Zahm M."/>
            <person name="Cabau C."/>
            <person name="Klopp C."/>
            <person name="Thompson A.W."/>
            <person name="Robinson-Rechavi M."/>
            <person name="Braasch I."/>
            <person name="Lecointre G."/>
            <person name="Bobe J."/>
            <person name="Postlethwait J.H."/>
            <person name="Berthelot C."/>
            <person name="Roest Crollius H."/>
            <person name="Guiguen Y."/>
        </authorList>
    </citation>
    <scope>NUCLEOTIDE SEQUENCE</scope>
    <source>
        <strain evidence="2">WJC10195</strain>
    </source>
</reference>
<name>A0A9Q1J258_SYNKA</name>
<accession>A0A9Q1J258</accession>
<dbReference type="AlphaFoldDB" id="A0A9Q1J258"/>
<proteinExistence type="predicted"/>